<proteinExistence type="predicted"/>
<evidence type="ECO:0000313" key="3">
    <source>
        <dbReference type="Proteomes" id="UP000193907"/>
    </source>
</evidence>
<comment type="caution">
    <text evidence="1">The sequence shown here is derived from an EMBL/GenBank/DDBJ whole genome shotgun (WGS) entry which is preliminary data.</text>
</comment>
<reference evidence="1 3" key="1">
    <citation type="submission" date="2016-01" db="EMBL/GenBank/DDBJ databases">
        <title>The new phylogeny of the genus Mycobacterium.</title>
        <authorList>
            <person name="Tarcisio F."/>
            <person name="Conor M."/>
            <person name="Antonella G."/>
            <person name="Elisabetta G."/>
            <person name="Giulia F.S."/>
            <person name="Sara T."/>
            <person name="Anna F."/>
            <person name="Clotilde B."/>
            <person name="Roberto B."/>
            <person name="Veronica D.S."/>
            <person name="Fabio R."/>
            <person name="Monica P."/>
            <person name="Olivier J."/>
            <person name="Enrico T."/>
            <person name="Nicola S."/>
        </authorList>
    </citation>
    <scope>NUCLEOTIDE SEQUENCE [LARGE SCALE GENOMIC DNA]</scope>
    <source>
        <strain evidence="1 3">DSM 44243</strain>
    </source>
</reference>
<organism evidence="1 3">
    <name type="scientific">Mycobacterium celatum</name>
    <dbReference type="NCBI Taxonomy" id="28045"/>
    <lineage>
        <taxon>Bacteria</taxon>
        <taxon>Bacillati</taxon>
        <taxon>Actinomycetota</taxon>
        <taxon>Actinomycetes</taxon>
        <taxon>Mycobacteriales</taxon>
        <taxon>Mycobacteriaceae</taxon>
        <taxon>Mycobacterium</taxon>
    </lineage>
</organism>
<dbReference type="OrthoDB" id="4299905at2"/>
<sequence>MKLRIDTSGTTFVCTRAPEPRTAFDTGQPKIDHATGLPLWLAQLMALDSSGGEVIAVTVAGDPKITVGQPVQVDGLVALPWSQSGRSGVAFRAEAIRATGAPLPGVVAAPKATTASGAPSNPSKPAA</sequence>
<dbReference type="STRING" id="28045.AWB95_12630"/>
<evidence type="ECO:0000313" key="4">
    <source>
        <dbReference type="Proteomes" id="UP000230971"/>
    </source>
</evidence>
<reference evidence="2 4" key="2">
    <citation type="journal article" date="2017" name="Infect. Genet. Evol.">
        <title>The new phylogeny of the genus Mycobacterium: The old and the news.</title>
        <authorList>
            <person name="Tortoli E."/>
            <person name="Fedrizzi T."/>
            <person name="Meehan C.J."/>
            <person name="Trovato A."/>
            <person name="Grottola A."/>
            <person name="Giacobazzi E."/>
            <person name="Serpini G.F."/>
            <person name="Tagliazucchi S."/>
            <person name="Fabio A."/>
            <person name="Bettua C."/>
            <person name="Bertorelli R."/>
            <person name="Frascaro F."/>
            <person name="De Sanctis V."/>
            <person name="Pecorari M."/>
            <person name="Jousson O."/>
            <person name="Segata N."/>
            <person name="Cirillo D.M."/>
        </authorList>
    </citation>
    <scope>NUCLEOTIDE SEQUENCE [LARGE SCALE GENOMIC DNA]</scope>
    <source>
        <strain evidence="2 4">NCTC 12882</strain>
    </source>
</reference>
<name>A0A1X1RQY6_MYCCE</name>
<dbReference type="RefSeq" id="WP_062541726.1">
    <property type="nucleotide sequence ID" value="NZ_BBUN01000559.1"/>
</dbReference>
<evidence type="ECO:0000313" key="2">
    <source>
        <dbReference type="EMBL" id="PIB81074.1"/>
    </source>
</evidence>
<keyword evidence="3" id="KW-1185">Reference proteome</keyword>
<evidence type="ECO:0000313" key="1">
    <source>
        <dbReference type="EMBL" id="ORV12768.1"/>
    </source>
</evidence>
<dbReference type="EMBL" id="LQOM01000028">
    <property type="protein sequence ID" value="ORV12768.1"/>
    <property type="molecule type" value="Genomic_DNA"/>
</dbReference>
<dbReference type="AlphaFoldDB" id="A0A1X1RQY6"/>
<protein>
    <recommendedName>
        <fullName evidence="5">Regulatory protein</fullName>
    </recommendedName>
</protein>
<dbReference type="EMBL" id="PDKV01000001">
    <property type="protein sequence ID" value="PIB81074.1"/>
    <property type="molecule type" value="Genomic_DNA"/>
</dbReference>
<gene>
    <name evidence="1" type="ORF">AWB95_12630</name>
    <name evidence="2" type="ORF">CQY23_01995</name>
</gene>
<dbReference type="Proteomes" id="UP000193907">
    <property type="component" value="Unassembled WGS sequence"/>
</dbReference>
<accession>A0A1X1RQY6</accession>
<evidence type="ECO:0008006" key="5">
    <source>
        <dbReference type="Google" id="ProtNLM"/>
    </source>
</evidence>
<dbReference type="Proteomes" id="UP000230971">
    <property type="component" value="Unassembled WGS sequence"/>
</dbReference>